<evidence type="ECO:0000313" key="5">
    <source>
        <dbReference type="EMBL" id="KAH7574183.1"/>
    </source>
</evidence>
<dbReference type="Gene3D" id="2.60.120.330">
    <property type="entry name" value="B-lactam Antibiotic, Isopenicillin N Synthase, Chain"/>
    <property type="match status" value="1"/>
</dbReference>
<comment type="caution">
    <text evidence="5">The sequence shown here is derived from an EMBL/GenBank/DDBJ whole genome shotgun (WGS) entry which is preliminary data.</text>
</comment>
<dbReference type="PANTHER" id="PTHR47990">
    <property type="entry name" value="2-OXOGLUTARATE (2OG) AND FE(II)-DEPENDENT OXYGENASE SUPERFAMILY PROTEIN-RELATED"/>
    <property type="match status" value="1"/>
</dbReference>
<keyword evidence="3" id="KW-0560">Oxidoreductase</keyword>
<evidence type="ECO:0000256" key="2">
    <source>
        <dbReference type="ARBA" id="ARBA00023004"/>
    </source>
</evidence>
<evidence type="ECO:0000256" key="3">
    <source>
        <dbReference type="RuleBase" id="RU003682"/>
    </source>
</evidence>
<dbReference type="PROSITE" id="PS51471">
    <property type="entry name" value="FE2OG_OXY"/>
    <property type="match status" value="1"/>
</dbReference>
<name>A0ABQ8IC08_9ROSI</name>
<dbReference type="InterPro" id="IPR026992">
    <property type="entry name" value="DIOX_N"/>
</dbReference>
<dbReference type="Proteomes" id="UP000827721">
    <property type="component" value="Unassembled WGS sequence"/>
</dbReference>
<evidence type="ECO:0000313" key="6">
    <source>
        <dbReference type="Proteomes" id="UP000827721"/>
    </source>
</evidence>
<comment type="similarity">
    <text evidence="3">Belongs to the iron/ascorbate-dependent oxidoreductase family.</text>
</comment>
<dbReference type="EMBL" id="JAFEMO010000003">
    <property type="protein sequence ID" value="KAH7574183.1"/>
    <property type="molecule type" value="Genomic_DNA"/>
</dbReference>
<dbReference type="Pfam" id="PF14226">
    <property type="entry name" value="DIOX_N"/>
    <property type="match status" value="1"/>
</dbReference>
<dbReference type="InterPro" id="IPR005123">
    <property type="entry name" value="Oxoglu/Fe-dep_dioxygenase_dom"/>
</dbReference>
<dbReference type="InterPro" id="IPR050231">
    <property type="entry name" value="Iron_ascorbate_oxido_reductase"/>
</dbReference>
<reference evidence="5 6" key="1">
    <citation type="submission" date="2021-02" db="EMBL/GenBank/DDBJ databases">
        <title>Plant Genome Project.</title>
        <authorList>
            <person name="Zhang R.-G."/>
        </authorList>
    </citation>
    <scope>NUCLEOTIDE SEQUENCE [LARGE SCALE GENOMIC DNA]</scope>
    <source>
        <tissue evidence="5">Leaves</tissue>
    </source>
</reference>
<evidence type="ECO:0000256" key="1">
    <source>
        <dbReference type="ARBA" id="ARBA00022723"/>
    </source>
</evidence>
<dbReference type="InterPro" id="IPR044861">
    <property type="entry name" value="IPNS-like_FE2OG_OXY"/>
</dbReference>
<keyword evidence="6" id="KW-1185">Reference proteome</keyword>
<proteinExistence type="inferred from homology"/>
<dbReference type="SUPFAM" id="SSF51197">
    <property type="entry name" value="Clavaminate synthase-like"/>
    <property type="match status" value="1"/>
</dbReference>
<feature type="domain" description="Fe2OG dioxygenase" evidence="4">
    <location>
        <begin position="205"/>
        <end position="309"/>
    </location>
</feature>
<dbReference type="Pfam" id="PF03171">
    <property type="entry name" value="2OG-FeII_Oxy"/>
    <property type="match status" value="1"/>
</dbReference>
<keyword evidence="1 3" id="KW-0479">Metal-binding</keyword>
<organism evidence="5 6">
    <name type="scientific">Xanthoceras sorbifolium</name>
    <dbReference type="NCBI Taxonomy" id="99658"/>
    <lineage>
        <taxon>Eukaryota</taxon>
        <taxon>Viridiplantae</taxon>
        <taxon>Streptophyta</taxon>
        <taxon>Embryophyta</taxon>
        <taxon>Tracheophyta</taxon>
        <taxon>Spermatophyta</taxon>
        <taxon>Magnoliopsida</taxon>
        <taxon>eudicotyledons</taxon>
        <taxon>Gunneridae</taxon>
        <taxon>Pentapetalae</taxon>
        <taxon>rosids</taxon>
        <taxon>malvids</taxon>
        <taxon>Sapindales</taxon>
        <taxon>Sapindaceae</taxon>
        <taxon>Xanthoceroideae</taxon>
        <taxon>Xanthoceras</taxon>
    </lineage>
</organism>
<protein>
    <recommendedName>
        <fullName evidence="4">Fe2OG dioxygenase domain-containing protein</fullName>
    </recommendedName>
</protein>
<dbReference type="InterPro" id="IPR027443">
    <property type="entry name" value="IPNS-like_sf"/>
</dbReference>
<evidence type="ECO:0000259" key="4">
    <source>
        <dbReference type="PROSITE" id="PS51471"/>
    </source>
</evidence>
<gene>
    <name evidence="5" type="ORF">JRO89_XS03G0263000</name>
</gene>
<accession>A0ABQ8IC08</accession>
<keyword evidence="2 3" id="KW-0408">Iron</keyword>
<sequence length="355" mass="39853">MSSTLSEAYRDHPLHLHHIIPLDFNSLPDVPESHVWANSDDDFPADVDRSTVPVIDLSDPDATGLIGHACEAWGVFQVVNHGIPLSHLRDAESEARRLFSLPVRQKLKALRAPAGATGYGIARITPFFSKYMWHEGFTIMNSAFDHANTLWPNDHARFCDVMDNYQKKMRILAEQLTKLIFKSLDIYSEEEEEEEEEEMKWWDDDPSTALQLNSYPSCPDPSRALGLAPHTDTSIITILHQSTISTGGGLQIFKEGIGWIPVLPVSGALVVNVGDLLHILSNGRYTSVLHRVFVNQNWHRLSMAYFYSPPTDSSVKPLAKILNSGQPPRYRSVTVREFISIKAKSLDKALSIIEI</sequence>